<protein>
    <submittedName>
        <fullName evidence="1">Uncharacterized protein</fullName>
    </submittedName>
</protein>
<dbReference type="RefSeq" id="WP_242712632.1">
    <property type="nucleotide sequence ID" value="NZ_JALDAX010000018.1"/>
</dbReference>
<accession>A0ABS9XVE2</accession>
<name>A0ABS9XVE2_9ACTN</name>
<dbReference type="Proteomes" id="UP001165270">
    <property type="component" value="Unassembled WGS sequence"/>
</dbReference>
<dbReference type="EMBL" id="JALDAX010000018">
    <property type="protein sequence ID" value="MCI3244872.1"/>
    <property type="molecule type" value="Genomic_DNA"/>
</dbReference>
<keyword evidence="2" id="KW-1185">Reference proteome</keyword>
<gene>
    <name evidence="1" type="ORF">MQN93_34700</name>
</gene>
<evidence type="ECO:0000313" key="2">
    <source>
        <dbReference type="Proteomes" id="UP001165270"/>
    </source>
</evidence>
<sequence length="56" mass="6277">MSDTASHVREFAKIMDRLDGARRLPGWIGRVEHAELPVIRNFACNLRTDLGTVVQG</sequence>
<comment type="caution">
    <text evidence="1">The sequence shown here is derived from an EMBL/GenBank/DDBJ whole genome shotgun (WGS) entry which is preliminary data.</text>
</comment>
<proteinExistence type="predicted"/>
<organism evidence="1 2">
    <name type="scientific">Streptomyces spinosisporus</name>
    <dbReference type="NCBI Taxonomy" id="2927582"/>
    <lineage>
        <taxon>Bacteria</taxon>
        <taxon>Bacillati</taxon>
        <taxon>Actinomycetota</taxon>
        <taxon>Actinomycetes</taxon>
        <taxon>Kitasatosporales</taxon>
        <taxon>Streptomycetaceae</taxon>
        <taxon>Streptomyces</taxon>
    </lineage>
</organism>
<reference evidence="1" key="1">
    <citation type="submission" date="2022-03" db="EMBL/GenBank/DDBJ databases">
        <title>Streptomyces 7R015 and 7R016 isolated from Barleria lupulina in Thailand.</title>
        <authorList>
            <person name="Kanchanasin P."/>
            <person name="Phongsopitanun W."/>
            <person name="Tanasupawat S."/>
        </authorList>
    </citation>
    <scope>NUCLEOTIDE SEQUENCE</scope>
    <source>
        <strain evidence="1">7R016</strain>
    </source>
</reference>
<evidence type="ECO:0000313" key="1">
    <source>
        <dbReference type="EMBL" id="MCI3244872.1"/>
    </source>
</evidence>